<dbReference type="GO" id="GO:0004888">
    <property type="term" value="F:transmembrane signaling receptor activity"/>
    <property type="evidence" value="ECO:0007669"/>
    <property type="project" value="InterPro"/>
</dbReference>
<dbReference type="SMART" id="SM00304">
    <property type="entry name" value="HAMP"/>
    <property type="match status" value="1"/>
</dbReference>
<dbReference type="SUPFAM" id="SSF58104">
    <property type="entry name" value="Methyl-accepting chemotaxis protein (MCP) signaling domain"/>
    <property type="match status" value="1"/>
</dbReference>
<evidence type="ECO:0000256" key="5">
    <source>
        <dbReference type="ARBA" id="ARBA00022519"/>
    </source>
</evidence>
<accession>A0A940YSY5</accession>
<protein>
    <submittedName>
        <fullName evidence="15">Tar ligand binding domain-containing protein</fullName>
    </submittedName>
</protein>
<dbReference type="CDD" id="cd11386">
    <property type="entry name" value="MCP_signal"/>
    <property type="match status" value="1"/>
</dbReference>
<dbReference type="Pfam" id="PF00015">
    <property type="entry name" value="MCPsignal"/>
    <property type="match status" value="1"/>
</dbReference>
<dbReference type="Pfam" id="PF00672">
    <property type="entry name" value="HAMP"/>
    <property type="match status" value="1"/>
</dbReference>
<dbReference type="Proteomes" id="UP000678374">
    <property type="component" value="Unassembled WGS sequence"/>
</dbReference>
<keyword evidence="4" id="KW-0145">Chemotaxis</keyword>
<comment type="caution">
    <text evidence="15">The sequence shown here is derived from an EMBL/GenBank/DDBJ whole genome shotgun (WGS) entry which is preliminary data.</text>
</comment>
<evidence type="ECO:0000256" key="6">
    <source>
        <dbReference type="ARBA" id="ARBA00022692"/>
    </source>
</evidence>
<dbReference type="InterPro" id="IPR051310">
    <property type="entry name" value="MCP_chemotaxis"/>
</dbReference>
<keyword evidence="2" id="KW-1003">Cell membrane</keyword>
<dbReference type="InterPro" id="IPR004090">
    <property type="entry name" value="Chemotax_Me-accpt_rcpt"/>
</dbReference>
<organism evidence="15 16">
    <name type="scientific">Ideonella aquatica</name>
    <dbReference type="NCBI Taxonomy" id="2824119"/>
    <lineage>
        <taxon>Bacteria</taxon>
        <taxon>Pseudomonadati</taxon>
        <taxon>Pseudomonadota</taxon>
        <taxon>Betaproteobacteria</taxon>
        <taxon>Burkholderiales</taxon>
        <taxon>Sphaerotilaceae</taxon>
        <taxon>Ideonella</taxon>
    </lineage>
</organism>
<evidence type="ECO:0000256" key="7">
    <source>
        <dbReference type="ARBA" id="ARBA00022989"/>
    </source>
</evidence>
<keyword evidence="5" id="KW-0997">Cell inner membrane</keyword>
<dbReference type="RefSeq" id="WP_210804559.1">
    <property type="nucleotide sequence ID" value="NZ_JAGQDE010000043.1"/>
</dbReference>
<evidence type="ECO:0000259" key="13">
    <source>
        <dbReference type="PROSITE" id="PS50111"/>
    </source>
</evidence>
<evidence type="ECO:0000259" key="14">
    <source>
        <dbReference type="PROSITE" id="PS50885"/>
    </source>
</evidence>
<evidence type="ECO:0000256" key="11">
    <source>
        <dbReference type="PROSITE-ProRule" id="PRU00284"/>
    </source>
</evidence>
<comment type="subcellular location">
    <subcellularLocation>
        <location evidence="1">Cell inner membrane</location>
        <topology evidence="1">Multi-pass membrane protein</topology>
    </subcellularLocation>
</comment>
<dbReference type="GO" id="GO:0006935">
    <property type="term" value="P:chemotaxis"/>
    <property type="evidence" value="ECO:0007669"/>
    <property type="project" value="UniProtKB-KW"/>
</dbReference>
<evidence type="ECO:0000256" key="9">
    <source>
        <dbReference type="ARBA" id="ARBA00023224"/>
    </source>
</evidence>
<keyword evidence="6 12" id="KW-0812">Transmembrane</keyword>
<evidence type="ECO:0000256" key="10">
    <source>
        <dbReference type="ARBA" id="ARBA00029447"/>
    </source>
</evidence>
<feature type="transmembrane region" description="Helical" evidence="12">
    <location>
        <begin position="7"/>
        <end position="33"/>
    </location>
</feature>
<keyword evidence="3" id="KW-0488">Methylation</keyword>
<dbReference type="FunFam" id="1.10.287.950:FF:000001">
    <property type="entry name" value="Methyl-accepting chemotaxis sensory transducer"/>
    <property type="match status" value="1"/>
</dbReference>
<keyword evidence="16" id="KW-1185">Reference proteome</keyword>
<reference evidence="15" key="1">
    <citation type="submission" date="2021-04" db="EMBL/GenBank/DDBJ databases">
        <title>The genome sequence of Ideonella sp. 4Y11.</title>
        <authorList>
            <person name="Liu Y."/>
        </authorList>
    </citation>
    <scope>NUCLEOTIDE SEQUENCE</scope>
    <source>
        <strain evidence="15">4Y11</strain>
    </source>
</reference>
<comment type="similarity">
    <text evidence="10">Belongs to the methyl-accepting chemotaxis (MCP) protein family.</text>
</comment>
<dbReference type="Gene3D" id="1.10.287.950">
    <property type="entry name" value="Methyl-accepting chemotaxis protein"/>
    <property type="match status" value="1"/>
</dbReference>
<keyword evidence="9 11" id="KW-0807">Transducer</keyword>
<keyword evidence="8 12" id="KW-0472">Membrane</keyword>
<dbReference type="Pfam" id="PF02203">
    <property type="entry name" value="TarH"/>
    <property type="match status" value="1"/>
</dbReference>
<keyword evidence="7 12" id="KW-1133">Transmembrane helix</keyword>
<dbReference type="AlphaFoldDB" id="A0A940YSY5"/>
<evidence type="ECO:0000256" key="2">
    <source>
        <dbReference type="ARBA" id="ARBA00022475"/>
    </source>
</evidence>
<evidence type="ECO:0000256" key="8">
    <source>
        <dbReference type="ARBA" id="ARBA00023136"/>
    </source>
</evidence>
<dbReference type="PANTHER" id="PTHR43531">
    <property type="entry name" value="PROTEIN ICFG"/>
    <property type="match status" value="1"/>
</dbReference>
<dbReference type="CDD" id="cd06225">
    <property type="entry name" value="HAMP"/>
    <property type="match status" value="1"/>
</dbReference>
<dbReference type="PANTHER" id="PTHR43531:SF14">
    <property type="entry name" value="METHYL-ACCEPTING CHEMOTAXIS PROTEIN I-RELATED"/>
    <property type="match status" value="1"/>
</dbReference>
<evidence type="ECO:0000256" key="4">
    <source>
        <dbReference type="ARBA" id="ARBA00022500"/>
    </source>
</evidence>
<dbReference type="InterPro" id="IPR003122">
    <property type="entry name" value="Tar_rcpt_lig-bd"/>
</dbReference>
<dbReference type="EMBL" id="JAGQDE010000043">
    <property type="protein sequence ID" value="MBQ0961876.1"/>
    <property type="molecule type" value="Genomic_DNA"/>
</dbReference>
<feature type="transmembrane region" description="Helical" evidence="12">
    <location>
        <begin position="198"/>
        <end position="219"/>
    </location>
</feature>
<dbReference type="PROSITE" id="PS50885">
    <property type="entry name" value="HAMP"/>
    <property type="match status" value="1"/>
</dbReference>
<sequence>MFQRLRIVHYVQGLIVLFWLSFIGLAGLAWVAMSNARTDLHTIHDVRMTRSEELARMTQATISNRMEVLLMFQHDPTGALHGVHDHAIAMHLDKFSQRREAINSAWAAVEAGDHDTAEQALMGEVVNRRKAWQVEVNKAIEAVKAQQFSPEIMAAYLKAGRQENEAFLKALEALRQHQVTAADAAVAQAEALHTRGTLLMIGMALLLGIPGTLASVHLVSRLRRGFAEADATATAIAEGQLGRPIQTNGHDEIGELLQHMQLMQSRLQALITQVRQAADSIEVAATEVAAGNTDLSHRTEQTASNLQQTASSAEQLGVTVRQNADNAQQANQLAQSASDVAGRGGDVVSQVVGTMREIEGSSRRIADIIGVIDGIAFQTNILALNAAVEAARAGESGRGFAVVAGEVRNLAQRSADAAREIKGLIQASVERVDTGTRQADEAGQTMAEVVQSIRRVTDIVAEISHASQEQSAGVATVGQAVGQMDEATQQNAALVEQSAAAAESLRAQARQLVQAVGVFKF</sequence>
<evidence type="ECO:0000313" key="16">
    <source>
        <dbReference type="Proteomes" id="UP000678374"/>
    </source>
</evidence>
<evidence type="ECO:0000256" key="3">
    <source>
        <dbReference type="ARBA" id="ARBA00022481"/>
    </source>
</evidence>
<proteinExistence type="inferred from homology"/>
<dbReference type="GO" id="GO:0005886">
    <property type="term" value="C:plasma membrane"/>
    <property type="evidence" value="ECO:0007669"/>
    <property type="project" value="UniProtKB-SubCell"/>
</dbReference>
<evidence type="ECO:0000256" key="1">
    <source>
        <dbReference type="ARBA" id="ARBA00004429"/>
    </source>
</evidence>
<feature type="domain" description="HAMP" evidence="14">
    <location>
        <begin position="220"/>
        <end position="272"/>
    </location>
</feature>
<dbReference type="InterPro" id="IPR004089">
    <property type="entry name" value="MCPsignal_dom"/>
</dbReference>
<dbReference type="InterPro" id="IPR003660">
    <property type="entry name" value="HAMP_dom"/>
</dbReference>
<gene>
    <name evidence="15" type="ORF">KAK06_23260</name>
</gene>
<dbReference type="GO" id="GO:0007165">
    <property type="term" value="P:signal transduction"/>
    <property type="evidence" value="ECO:0007669"/>
    <property type="project" value="UniProtKB-KW"/>
</dbReference>
<evidence type="ECO:0000313" key="15">
    <source>
        <dbReference type="EMBL" id="MBQ0961876.1"/>
    </source>
</evidence>
<feature type="domain" description="Methyl-accepting transducer" evidence="13">
    <location>
        <begin position="277"/>
        <end position="506"/>
    </location>
</feature>
<dbReference type="PROSITE" id="PS50111">
    <property type="entry name" value="CHEMOTAXIS_TRANSDUC_2"/>
    <property type="match status" value="1"/>
</dbReference>
<dbReference type="SMART" id="SM00283">
    <property type="entry name" value="MA"/>
    <property type="match status" value="1"/>
</dbReference>
<evidence type="ECO:0000256" key="12">
    <source>
        <dbReference type="SAM" id="Phobius"/>
    </source>
</evidence>
<dbReference type="PRINTS" id="PR00260">
    <property type="entry name" value="CHEMTRNSDUCR"/>
</dbReference>
<name>A0A940YSY5_9BURK</name>